<evidence type="ECO:0000313" key="3">
    <source>
        <dbReference type="Proteomes" id="UP000197138"/>
    </source>
</evidence>
<feature type="compositionally biased region" description="Low complexity" evidence="1">
    <location>
        <begin position="67"/>
        <end position="76"/>
    </location>
</feature>
<comment type="caution">
    <text evidence="2">The sequence shown here is derived from an EMBL/GenBank/DDBJ whole genome shotgun (WGS) entry which is preliminary data.</text>
</comment>
<sequence length="138" mass="14532">MIRIATSVYCFGHVRKELTCSEPRQRRLTTKIERREGVEPPIGDPEPSTEAPIPTEDAGDLGGGVRGSSVDSGSGSPRAPIPTEDAGALGGGDPDPKLTRDFNSGFSIDSGLELPIGDLDPDPSTEVVDVLYGGQRSR</sequence>
<evidence type="ECO:0000256" key="1">
    <source>
        <dbReference type="SAM" id="MobiDB-lite"/>
    </source>
</evidence>
<reference evidence="3" key="1">
    <citation type="journal article" date="2017" name="Plant J.">
        <title>The pomegranate (Punica granatum L.) genome and the genomics of punicalagin biosynthesis.</title>
        <authorList>
            <person name="Qin G."/>
            <person name="Xu C."/>
            <person name="Ming R."/>
            <person name="Tang H."/>
            <person name="Guyot R."/>
            <person name="Kramer E.M."/>
            <person name="Hu Y."/>
            <person name="Yi X."/>
            <person name="Qi Y."/>
            <person name="Xu X."/>
            <person name="Gao Z."/>
            <person name="Pan H."/>
            <person name="Jian J."/>
            <person name="Tian Y."/>
            <person name="Yue Z."/>
            <person name="Xu Y."/>
        </authorList>
    </citation>
    <scope>NUCLEOTIDE SEQUENCE [LARGE SCALE GENOMIC DNA]</scope>
    <source>
        <strain evidence="3">cv. Dabenzi</strain>
    </source>
</reference>
<feature type="compositionally biased region" description="Basic and acidic residues" evidence="1">
    <location>
        <begin position="20"/>
        <end position="38"/>
    </location>
</feature>
<gene>
    <name evidence="2" type="ORF">CDL15_Pgr028933</name>
</gene>
<accession>A0A218WXL3</accession>
<protein>
    <submittedName>
        <fullName evidence="2">Uncharacterized protein</fullName>
    </submittedName>
</protein>
<organism evidence="2 3">
    <name type="scientific">Punica granatum</name>
    <name type="common">Pomegranate</name>
    <dbReference type="NCBI Taxonomy" id="22663"/>
    <lineage>
        <taxon>Eukaryota</taxon>
        <taxon>Viridiplantae</taxon>
        <taxon>Streptophyta</taxon>
        <taxon>Embryophyta</taxon>
        <taxon>Tracheophyta</taxon>
        <taxon>Spermatophyta</taxon>
        <taxon>Magnoliopsida</taxon>
        <taxon>eudicotyledons</taxon>
        <taxon>Gunneridae</taxon>
        <taxon>Pentapetalae</taxon>
        <taxon>rosids</taxon>
        <taxon>malvids</taxon>
        <taxon>Myrtales</taxon>
        <taxon>Lythraceae</taxon>
        <taxon>Punica</taxon>
    </lineage>
</organism>
<feature type="region of interest" description="Disordered" evidence="1">
    <location>
        <begin position="20"/>
        <end position="127"/>
    </location>
</feature>
<proteinExistence type="predicted"/>
<dbReference type="EMBL" id="MTKT01002590">
    <property type="protein sequence ID" value="OWM77296.1"/>
    <property type="molecule type" value="Genomic_DNA"/>
</dbReference>
<dbReference type="AlphaFoldDB" id="A0A218WXL3"/>
<dbReference type="Proteomes" id="UP000197138">
    <property type="component" value="Unassembled WGS sequence"/>
</dbReference>
<name>A0A218WXL3_PUNGR</name>
<evidence type="ECO:0000313" key="2">
    <source>
        <dbReference type="EMBL" id="OWM77296.1"/>
    </source>
</evidence>